<organism evidence="1 2">
    <name type="scientific">Arxiozyma heterogenica</name>
    <dbReference type="NCBI Taxonomy" id="278026"/>
    <lineage>
        <taxon>Eukaryota</taxon>
        <taxon>Fungi</taxon>
        <taxon>Dikarya</taxon>
        <taxon>Ascomycota</taxon>
        <taxon>Saccharomycotina</taxon>
        <taxon>Saccharomycetes</taxon>
        <taxon>Saccharomycetales</taxon>
        <taxon>Saccharomycetaceae</taxon>
        <taxon>Arxiozyma</taxon>
    </lineage>
</organism>
<dbReference type="AlphaFoldDB" id="A0AAN7ZR97"/>
<name>A0AAN7ZR97_9SACH</name>
<dbReference type="EMBL" id="JAWIZZ010000073">
    <property type="protein sequence ID" value="KAK5773639.1"/>
    <property type="molecule type" value="Genomic_DNA"/>
</dbReference>
<comment type="caution">
    <text evidence="1">The sequence shown here is derived from an EMBL/GenBank/DDBJ whole genome shotgun (WGS) entry which is preliminary data.</text>
</comment>
<reference evidence="2" key="1">
    <citation type="submission" date="2023-07" db="EMBL/GenBank/DDBJ databases">
        <title>A draft genome of Kazachstania heterogenica Y-27499.</title>
        <authorList>
            <person name="Donic C."/>
            <person name="Kralova J.S."/>
            <person name="Fidel L."/>
            <person name="Ben-Dor S."/>
            <person name="Jung S."/>
        </authorList>
    </citation>
    <scope>NUCLEOTIDE SEQUENCE [LARGE SCALE GENOMIC DNA]</scope>
    <source>
        <strain evidence="2">Y27499</strain>
    </source>
</reference>
<evidence type="ECO:0000313" key="1">
    <source>
        <dbReference type="EMBL" id="KAK5773639.1"/>
    </source>
</evidence>
<gene>
    <name evidence="1" type="ORF">RI543_005161</name>
</gene>
<sequence>MERKLANSVGHEELNRNMIKNLSKINETYVMNKLNQTLTTEKKLEETNVLNMRQEKEKTERNIVVKPEVLKVELNNNKVFKLTLCHKEKHP</sequence>
<proteinExistence type="predicted"/>
<accession>A0AAN7ZR97</accession>
<keyword evidence="2" id="KW-1185">Reference proteome</keyword>
<protein>
    <submittedName>
        <fullName evidence="1">Uncharacterized protein</fullName>
    </submittedName>
</protein>
<dbReference type="Proteomes" id="UP001306508">
    <property type="component" value="Unassembled WGS sequence"/>
</dbReference>
<evidence type="ECO:0000313" key="2">
    <source>
        <dbReference type="Proteomes" id="UP001306508"/>
    </source>
</evidence>